<gene>
    <name evidence="1" type="ORF">RPERSI_LOCUS32066</name>
</gene>
<evidence type="ECO:0000313" key="2">
    <source>
        <dbReference type="Proteomes" id="UP000789920"/>
    </source>
</evidence>
<sequence length="100" mass="11142">HIPQLVNLAKDNVMNDRPELLESQRVLFVLGDGRKGYSEEASYDCIHVGAAAEKLPQDLIDQLKSPGRIFIPVGNHNQHIYQIDKDSDGNVTKKSLMGVM</sequence>
<comment type="caution">
    <text evidence="1">The sequence shown here is derived from an EMBL/GenBank/DDBJ whole genome shotgun (WGS) entry which is preliminary data.</text>
</comment>
<protein>
    <submittedName>
        <fullName evidence="1">35795_t:CDS:1</fullName>
    </submittedName>
</protein>
<evidence type="ECO:0000313" key="1">
    <source>
        <dbReference type="EMBL" id="CAG8841877.1"/>
    </source>
</evidence>
<reference evidence="1" key="1">
    <citation type="submission" date="2021-06" db="EMBL/GenBank/DDBJ databases">
        <authorList>
            <person name="Kallberg Y."/>
            <person name="Tangrot J."/>
            <person name="Rosling A."/>
        </authorList>
    </citation>
    <scope>NUCLEOTIDE SEQUENCE</scope>
    <source>
        <strain evidence="1">MA461A</strain>
    </source>
</reference>
<feature type="non-terminal residue" evidence="1">
    <location>
        <position position="100"/>
    </location>
</feature>
<name>A0ACA9SJQ8_9GLOM</name>
<dbReference type="Proteomes" id="UP000789920">
    <property type="component" value="Unassembled WGS sequence"/>
</dbReference>
<keyword evidence="2" id="KW-1185">Reference proteome</keyword>
<organism evidence="1 2">
    <name type="scientific">Racocetra persica</name>
    <dbReference type="NCBI Taxonomy" id="160502"/>
    <lineage>
        <taxon>Eukaryota</taxon>
        <taxon>Fungi</taxon>
        <taxon>Fungi incertae sedis</taxon>
        <taxon>Mucoromycota</taxon>
        <taxon>Glomeromycotina</taxon>
        <taxon>Glomeromycetes</taxon>
        <taxon>Diversisporales</taxon>
        <taxon>Gigasporaceae</taxon>
        <taxon>Racocetra</taxon>
    </lineage>
</organism>
<proteinExistence type="predicted"/>
<accession>A0ACA9SJQ8</accession>
<feature type="non-terminal residue" evidence="1">
    <location>
        <position position="1"/>
    </location>
</feature>
<dbReference type="EMBL" id="CAJVQC010132062">
    <property type="protein sequence ID" value="CAG8841877.1"/>
    <property type="molecule type" value="Genomic_DNA"/>
</dbReference>